<protein>
    <submittedName>
        <fullName evidence="3">Fructosamine kinase</fullName>
    </submittedName>
</protein>
<gene>
    <name evidence="3" type="ORF">soil367_16200</name>
</gene>
<accession>A0A4P7XJN1</accession>
<keyword evidence="2" id="KW-0808">Transferase</keyword>
<dbReference type="RefSeq" id="WP_136550057.1">
    <property type="nucleotide sequence ID" value="NZ_CP031093.1"/>
</dbReference>
<dbReference type="Proteomes" id="UP000298049">
    <property type="component" value="Chromosome"/>
</dbReference>
<keyword evidence="4" id="KW-1185">Reference proteome</keyword>
<keyword evidence="2 3" id="KW-0418">Kinase</keyword>
<evidence type="ECO:0000256" key="2">
    <source>
        <dbReference type="PIRNR" id="PIRNR006221"/>
    </source>
</evidence>
<dbReference type="Gene3D" id="3.30.200.20">
    <property type="entry name" value="Phosphorylase Kinase, domain 1"/>
    <property type="match status" value="1"/>
</dbReference>
<reference evidence="3 4" key="1">
    <citation type="submission" date="2018-07" db="EMBL/GenBank/DDBJ databases">
        <title>Marsedoiliclastica nanhaica gen. nov. sp. nov., a novel marine hydrocarbonoclastic bacterium isolated from an in-situ enriched hydrocarbon-degrading consortium in deep-sea sediment.</title>
        <authorList>
            <person name="Dong C."/>
            <person name="Ma T."/>
            <person name="Liu R."/>
            <person name="Shao Z."/>
        </authorList>
    </citation>
    <scope>NUCLEOTIDE SEQUENCE [LARGE SCALE GENOMIC DNA]</scope>
    <source>
        <strain evidence="4">soil36-7</strain>
    </source>
</reference>
<dbReference type="PANTHER" id="PTHR12149:SF8">
    <property type="entry name" value="PROTEIN-RIBULOSAMINE 3-KINASE"/>
    <property type="match status" value="1"/>
</dbReference>
<evidence type="ECO:0000313" key="4">
    <source>
        <dbReference type="Proteomes" id="UP000298049"/>
    </source>
</evidence>
<evidence type="ECO:0000313" key="3">
    <source>
        <dbReference type="EMBL" id="QCF27346.1"/>
    </source>
</evidence>
<dbReference type="AlphaFoldDB" id="A0A4P7XJN1"/>
<dbReference type="InterPro" id="IPR016477">
    <property type="entry name" value="Fructo-/Ketosamine-3-kinase"/>
</dbReference>
<dbReference type="Pfam" id="PF03881">
    <property type="entry name" value="Fructosamin_kin"/>
    <property type="match status" value="1"/>
</dbReference>
<proteinExistence type="inferred from homology"/>
<dbReference type="SUPFAM" id="SSF56112">
    <property type="entry name" value="Protein kinase-like (PK-like)"/>
    <property type="match status" value="1"/>
</dbReference>
<dbReference type="PANTHER" id="PTHR12149">
    <property type="entry name" value="FRUCTOSAMINE 3 KINASE-RELATED PROTEIN"/>
    <property type="match status" value="1"/>
</dbReference>
<dbReference type="PIRSF" id="PIRSF006221">
    <property type="entry name" value="Ketosamine-3-kinase"/>
    <property type="match status" value="1"/>
</dbReference>
<comment type="similarity">
    <text evidence="1 2">Belongs to the fructosamine kinase family.</text>
</comment>
<evidence type="ECO:0000256" key="1">
    <source>
        <dbReference type="ARBA" id="ARBA00009460"/>
    </source>
</evidence>
<organism evidence="3 4">
    <name type="scientific">Hydrocarboniclastica marina</name>
    <dbReference type="NCBI Taxonomy" id="2259620"/>
    <lineage>
        <taxon>Bacteria</taxon>
        <taxon>Pseudomonadati</taxon>
        <taxon>Pseudomonadota</taxon>
        <taxon>Gammaproteobacteria</taxon>
        <taxon>Alteromonadales</taxon>
        <taxon>Alteromonadaceae</taxon>
        <taxon>Hydrocarboniclastica</taxon>
    </lineage>
</organism>
<dbReference type="EMBL" id="CP031093">
    <property type="protein sequence ID" value="QCF27346.1"/>
    <property type="molecule type" value="Genomic_DNA"/>
</dbReference>
<dbReference type="OrthoDB" id="5291879at2"/>
<dbReference type="KEGG" id="hmi:soil367_16200"/>
<name>A0A4P7XJN1_9ALTE</name>
<dbReference type="InterPro" id="IPR011009">
    <property type="entry name" value="Kinase-like_dom_sf"/>
</dbReference>
<sequence length="290" mass="32362">MPEAAITERLAAILQQGGLPPARHSSPLAGGDTGHSVKVTLEDNRTVFIKWADAAPGDIFTAEAAGLDALRALVPLNLARVPEVYHAATDGLVLEWLPPGARQARYWERFGEALAAIHAEPQDHFGFARDNYCGLTPQPNPAMNDGYHFFAEARLQHQAKMARDRGRLSWSLCRKVDRLCERLDRWIPTQPPALIHGDLWSGNAHVGPGGEPVLIDPAAHYGWAEADLAMTTLFGRFDPDFYSSYMQRTNIATDWEERAELYNLYHLLNHLNLFGASYLSNVQQVLDRWT</sequence>
<dbReference type="Gene3D" id="3.90.1200.10">
    <property type="match status" value="1"/>
</dbReference>
<dbReference type="GO" id="GO:0016301">
    <property type="term" value="F:kinase activity"/>
    <property type="evidence" value="ECO:0007669"/>
    <property type="project" value="UniProtKB-UniRule"/>
</dbReference>